<feature type="domain" description="Response regulatory" evidence="6">
    <location>
        <begin position="8"/>
        <end position="122"/>
    </location>
</feature>
<dbReference type="PROSITE" id="PS51755">
    <property type="entry name" value="OMPR_PHOB"/>
    <property type="match status" value="1"/>
</dbReference>
<evidence type="ECO:0000256" key="5">
    <source>
        <dbReference type="PROSITE-ProRule" id="PRU01091"/>
    </source>
</evidence>
<dbReference type="GO" id="GO:0000156">
    <property type="term" value="F:phosphorelay response regulator activity"/>
    <property type="evidence" value="ECO:0007669"/>
    <property type="project" value="TreeGrafter"/>
</dbReference>
<proteinExistence type="predicted"/>
<keyword evidence="9" id="KW-1185">Reference proteome</keyword>
<name>A0A5B1M7X0_9ACTN</name>
<dbReference type="InterPro" id="IPR039420">
    <property type="entry name" value="WalR-like"/>
</dbReference>
<dbReference type="AlphaFoldDB" id="A0A5B1M7X0"/>
<keyword evidence="1 4" id="KW-0597">Phosphoprotein</keyword>
<evidence type="ECO:0000313" key="9">
    <source>
        <dbReference type="Proteomes" id="UP000324351"/>
    </source>
</evidence>
<dbReference type="SMART" id="SM00448">
    <property type="entry name" value="REC"/>
    <property type="match status" value="1"/>
</dbReference>
<dbReference type="PANTHER" id="PTHR48111">
    <property type="entry name" value="REGULATOR OF RPOS"/>
    <property type="match status" value="1"/>
</dbReference>
<evidence type="ECO:0000256" key="2">
    <source>
        <dbReference type="ARBA" id="ARBA00023012"/>
    </source>
</evidence>
<comment type="caution">
    <text evidence="8">The sequence shown here is derived from an EMBL/GenBank/DDBJ whole genome shotgun (WGS) entry which is preliminary data.</text>
</comment>
<sequence>MLCEVPASLLIVEDDDAIAAPLVRAVEREGYDVSRVATGSEALDRARLGGITLVLLDLGLPDIDGLEVCRRLRADGYDGGILILTARSGELDRVVGLDMGADDYLAKPFSLSELLARVRALLRRSASAEPAAVATQPAHDTAPARTAGLRVDAAARRAFVDDEELVLTAKEFDVLQLMDERRGAVVSRETLMAEVWDENWFGSTKTLDATIGRLRQKLQDQRAPVALTTVRGVGFRLEDSTGHA</sequence>
<dbReference type="GO" id="GO:0032993">
    <property type="term" value="C:protein-DNA complex"/>
    <property type="evidence" value="ECO:0007669"/>
    <property type="project" value="TreeGrafter"/>
</dbReference>
<dbReference type="InterPro" id="IPR036388">
    <property type="entry name" value="WH-like_DNA-bd_sf"/>
</dbReference>
<dbReference type="PANTHER" id="PTHR48111:SF40">
    <property type="entry name" value="PHOSPHATE REGULON TRANSCRIPTIONAL REGULATORY PROTEIN PHOB"/>
    <property type="match status" value="1"/>
</dbReference>
<keyword evidence="2" id="KW-0902">Two-component regulatory system</keyword>
<dbReference type="SMART" id="SM00862">
    <property type="entry name" value="Trans_reg_C"/>
    <property type="match status" value="1"/>
</dbReference>
<reference evidence="8 9" key="2">
    <citation type="submission" date="2019-09" db="EMBL/GenBank/DDBJ databases">
        <authorList>
            <person name="Jin C."/>
        </authorList>
    </citation>
    <scope>NUCLEOTIDE SEQUENCE [LARGE SCALE GENOMIC DNA]</scope>
    <source>
        <strain evidence="8 9">BN140041</strain>
    </source>
</reference>
<accession>A0A5B1M7X0</accession>
<evidence type="ECO:0000256" key="4">
    <source>
        <dbReference type="PROSITE-ProRule" id="PRU00169"/>
    </source>
</evidence>
<organism evidence="8 9">
    <name type="scientific">Nocardioides antri</name>
    <dbReference type="NCBI Taxonomy" id="2607659"/>
    <lineage>
        <taxon>Bacteria</taxon>
        <taxon>Bacillati</taxon>
        <taxon>Actinomycetota</taxon>
        <taxon>Actinomycetes</taxon>
        <taxon>Propionibacteriales</taxon>
        <taxon>Nocardioidaceae</taxon>
        <taxon>Nocardioides</taxon>
    </lineage>
</organism>
<dbReference type="InterPro" id="IPR011006">
    <property type="entry name" value="CheY-like_superfamily"/>
</dbReference>
<protein>
    <submittedName>
        <fullName evidence="8">Response regulator transcription factor</fullName>
    </submittedName>
</protein>
<dbReference type="InterPro" id="IPR016032">
    <property type="entry name" value="Sig_transdc_resp-reg_C-effctor"/>
</dbReference>
<feature type="DNA-binding region" description="OmpR/PhoB-type" evidence="5">
    <location>
        <begin position="141"/>
        <end position="239"/>
    </location>
</feature>
<feature type="modified residue" description="4-aspartylphosphate" evidence="4">
    <location>
        <position position="57"/>
    </location>
</feature>
<dbReference type="SUPFAM" id="SSF52172">
    <property type="entry name" value="CheY-like"/>
    <property type="match status" value="1"/>
</dbReference>
<gene>
    <name evidence="8" type="ORF">F0U47_11240</name>
</gene>
<dbReference type="Proteomes" id="UP000324351">
    <property type="component" value="Unassembled WGS sequence"/>
</dbReference>
<dbReference type="InterPro" id="IPR001867">
    <property type="entry name" value="OmpR/PhoB-type_DNA-bd"/>
</dbReference>
<reference evidence="8 9" key="1">
    <citation type="submission" date="2019-09" db="EMBL/GenBank/DDBJ databases">
        <title>Nocardioides panacisoli sp. nov., isolated from the soil of a ginseng field.</title>
        <authorList>
            <person name="Cho C."/>
        </authorList>
    </citation>
    <scope>NUCLEOTIDE SEQUENCE [LARGE SCALE GENOMIC DNA]</scope>
    <source>
        <strain evidence="8 9">BN140041</strain>
    </source>
</reference>
<dbReference type="PROSITE" id="PS50110">
    <property type="entry name" value="RESPONSE_REGULATORY"/>
    <property type="match status" value="1"/>
</dbReference>
<dbReference type="Gene3D" id="6.10.250.690">
    <property type="match status" value="1"/>
</dbReference>
<dbReference type="GO" id="GO:0006355">
    <property type="term" value="P:regulation of DNA-templated transcription"/>
    <property type="evidence" value="ECO:0007669"/>
    <property type="project" value="InterPro"/>
</dbReference>
<keyword evidence="3 5" id="KW-0238">DNA-binding</keyword>
<feature type="domain" description="OmpR/PhoB-type" evidence="7">
    <location>
        <begin position="141"/>
        <end position="239"/>
    </location>
</feature>
<dbReference type="Pfam" id="PF00486">
    <property type="entry name" value="Trans_reg_C"/>
    <property type="match status" value="1"/>
</dbReference>
<dbReference type="GO" id="GO:0000976">
    <property type="term" value="F:transcription cis-regulatory region binding"/>
    <property type="evidence" value="ECO:0007669"/>
    <property type="project" value="TreeGrafter"/>
</dbReference>
<dbReference type="Gene3D" id="1.10.10.10">
    <property type="entry name" value="Winged helix-like DNA-binding domain superfamily/Winged helix DNA-binding domain"/>
    <property type="match status" value="1"/>
</dbReference>
<dbReference type="SUPFAM" id="SSF46894">
    <property type="entry name" value="C-terminal effector domain of the bipartite response regulators"/>
    <property type="match status" value="1"/>
</dbReference>
<dbReference type="Pfam" id="PF00072">
    <property type="entry name" value="Response_reg"/>
    <property type="match status" value="1"/>
</dbReference>
<evidence type="ECO:0000256" key="1">
    <source>
        <dbReference type="ARBA" id="ARBA00022553"/>
    </source>
</evidence>
<dbReference type="CDD" id="cd00383">
    <property type="entry name" value="trans_reg_C"/>
    <property type="match status" value="1"/>
</dbReference>
<evidence type="ECO:0000313" key="8">
    <source>
        <dbReference type="EMBL" id="KAA1427967.1"/>
    </source>
</evidence>
<dbReference type="EMBL" id="VUJW01000003">
    <property type="protein sequence ID" value="KAA1427967.1"/>
    <property type="molecule type" value="Genomic_DNA"/>
</dbReference>
<dbReference type="GO" id="GO:0005829">
    <property type="term" value="C:cytosol"/>
    <property type="evidence" value="ECO:0007669"/>
    <property type="project" value="TreeGrafter"/>
</dbReference>
<dbReference type="Gene3D" id="3.40.50.2300">
    <property type="match status" value="1"/>
</dbReference>
<evidence type="ECO:0000259" key="6">
    <source>
        <dbReference type="PROSITE" id="PS50110"/>
    </source>
</evidence>
<evidence type="ECO:0000256" key="3">
    <source>
        <dbReference type="ARBA" id="ARBA00023125"/>
    </source>
</evidence>
<dbReference type="InterPro" id="IPR001789">
    <property type="entry name" value="Sig_transdc_resp-reg_receiver"/>
</dbReference>
<evidence type="ECO:0000259" key="7">
    <source>
        <dbReference type="PROSITE" id="PS51755"/>
    </source>
</evidence>